<protein>
    <submittedName>
        <fullName evidence="7">ABC transporter substrate-binding protein</fullName>
    </submittedName>
</protein>
<sequence length="253" mass="27159">MNKTFLTIAAAIVAFASNAAAQDWKEIRIATEGAYPPFNTLKADGTLAGLDVDIANALCDEMKAKCTIVAQDWDGIIPGLMANKYDAIIASMSITEERKQKIDFTNKYYTTPLAVIVPKDSTLAGVGVEDMKGKSVGAQASTTQGNYATDIYGKAGVDVKLYPTQEEAAADLQNGRIDALISDKFVVVDWLNNAGKDCCKMLADVPGTATEAGIGIRKGDDALREKFNKAIDAIVANGTYKTIVSKYFPFDIY</sequence>
<dbReference type="AlphaFoldDB" id="A0A849VTN6"/>
<comment type="similarity">
    <text evidence="2 4">Belongs to the bacterial solute-binding protein 3 family.</text>
</comment>
<comment type="caution">
    <text evidence="7">The sequence shown here is derived from an EMBL/GenBank/DDBJ whole genome shotgun (WGS) entry which is preliminary data.</text>
</comment>
<dbReference type="CDD" id="cd13702">
    <property type="entry name" value="PBP2_mlr5654_like"/>
    <property type="match status" value="1"/>
</dbReference>
<dbReference type="RefSeq" id="WP_027232205.1">
    <property type="nucleotide sequence ID" value="NZ_CP088293.1"/>
</dbReference>
<feature type="domain" description="Solute-binding protein family 3/N-terminal" evidence="6">
    <location>
        <begin position="26"/>
        <end position="251"/>
    </location>
</feature>
<organism evidence="7 8">
    <name type="scientific">Phyllobacterium pellucidum</name>
    <dbReference type="NCBI Taxonomy" id="2740464"/>
    <lineage>
        <taxon>Bacteria</taxon>
        <taxon>Pseudomonadati</taxon>
        <taxon>Pseudomonadota</taxon>
        <taxon>Alphaproteobacteria</taxon>
        <taxon>Hyphomicrobiales</taxon>
        <taxon>Phyllobacteriaceae</taxon>
        <taxon>Phyllobacterium</taxon>
    </lineage>
</organism>
<evidence type="ECO:0000259" key="6">
    <source>
        <dbReference type="SMART" id="SM00062"/>
    </source>
</evidence>
<dbReference type="SMART" id="SM00062">
    <property type="entry name" value="PBPb"/>
    <property type="match status" value="1"/>
</dbReference>
<evidence type="ECO:0000256" key="1">
    <source>
        <dbReference type="ARBA" id="ARBA00004196"/>
    </source>
</evidence>
<dbReference type="Gene3D" id="3.40.190.10">
    <property type="entry name" value="Periplasmic binding protein-like II"/>
    <property type="match status" value="2"/>
</dbReference>
<evidence type="ECO:0000313" key="7">
    <source>
        <dbReference type="EMBL" id="NTS33046.1"/>
    </source>
</evidence>
<evidence type="ECO:0000256" key="5">
    <source>
        <dbReference type="SAM" id="SignalP"/>
    </source>
</evidence>
<evidence type="ECO:0000256" key="2">
    <source>
        <dbReference type="ARBA" id="ARBA00010333"/>
    </source>
</evidence>
<reference evidence="7 8" key="1">
    <citation type="submission" date="2020-05" db="EMBL/GenBank/DDBJ databases">
        <authorList>
            <person name="Kim M.K."/>
        </authorList>
    </citation>
    <scope>NUCLEOTIDE SEQUENCE [LARGE SCALE GENOMIC DNA]</scope>
    <source>
        <strain evidence="7 8">BT25</strain>
    </source>
</reference>
<gene>
    <name evidence="7" type="ORF">HQ945_17440</name>
</gene>
<name>A0A849VTN6_9HYPH</name>
<dbReference type="EMBL" id="JABUMX010000004">
    <property type="protein sequence ID" value="NTS33046.1"/>
    <property type="molecule type" value="Genomic_DNA"/>
</dbReference>
<feature type="signal peptide" evidence="5">
    <location>
        <begin position="1"/>
        <end position="21"/>
    </location>
</feature>
<dbReference type="SUPFAM" id="SSF53850">
    <property type="entry name" value="Periplasmic binding protein-like II"/>
    <property type="match status" value="1"/>
</dbReference>
<feature type="chain" id="PRO_5032917090" evidence="5">
    <location>
        <begin position="22"/>
        <end position="253"/>
    </location>
</feature>
<accession>A0A849VTN6</accession>
<proteinExistence type="inferred from homology"/>
<dbReference type="PROSITE" id="PS01039">
    <property type="entry name" value="SBP_BACTERIAL_3"/>
    <property type="match status" value="1"/>
</dbReference>
<dbReference type="Proteomes" id="UP000550508">
    <property type="component" value="Unassembled WGS sequence"/>
</dbReference>
<dbReference type="PANTHER" id="PTHR35936">
    <property type="entry name" value="MEMBRANE-BOUND LYTIC MUREIN TRANSGLYCOSYLASE F"/>
    <property type="match status" value="1"/>
</dbReference>
<dbReference type="InterPro" id="IPR018313">
    <property type="entry name" value="SBP_3_CS"/>
</dbReference>
<dbReference type="PANTHER" id="PTHR35936:SF17">
    <property type="entry name" value="ARGININE-BINDING EXTRACELLULAR PROTEIN ARTP"/>
    <property type="match status" value="1"/>
</dbReference>
<evidence type="ECO:0000256" key="4">
    <source>
        <dbReference type="RuleBase" id="RU003744"/>
    </source>
</evidence>
<dbReference type="Pfam" id="PF00497">
    <property type="entry name" value="SBP_bac_3"/>
    <property type="match status" value="1"/>
</dbReference>
<comment type="subcellular location">
    <subcellularLocation>
        <location evidence="1">Cell envelope</location>
    </subcellularLocation>
</comment>
<evidence type="ECO:0000313" key="8">
    <source>
        <dbReference type="Proteomes" id="UP000550508"/>
    </source>
</evidence>
<keyword evidence="3 5" id="KW-0732">Signal</keyword>
<evidence type="ECO:0000256" key="3">
    <source>
        <dbReference type="ARBA" id="ARBA00022729"/>
    </source>
</evidence>
<dbReference type="InterPro" id="IPR001638">
    <property type="entry name" value="Solute-binding_3/MltF_N"/>
</dbReference>
<keyword evidence="8" id="KW-1185">Reference proteome</keyword>
<dbReference type="GO" id="GO:0030313">
    <property type="term" value="C:cell envelope"/>
    <property type="evidence" value="ECO:0007669"/>
    <property type="project" value="UniProtKB-SubCell"/>
</dbReference>